<dbReference type="GO" id="GO:0016020">
    <property type="term" value="C:membrane"/>
    <property type="evidence" value="ECO:0007669"/>
    <property type="project" value="UniProtKB-SubCell"/>
</dbReference>
<keyword evidence="8" id="KW-0408">Iron</keyword>
<keyword evidence="5" id="KW-0001">2Fe-2S</keyword>
<sequence>MTHKSIPTPDSFTLRIDGTDVVAQVGQSILEVAQDHNIGIPTLCYLEGLTPWGGCRLCLVEIKGSGRLLPACSTLATEDMDVTTTSPRIERYRRTIVELLFSERNHICAVCVSNGNCELQTLAQEMGVTHVHVPYRYPTLLVDSSHDGFRLDHNRCVMCTRCVRVCEEIEGAATKGVGGRGIDSMIINDLNEPWGESDTCTSCGKCVSVCPTGALTEKGTTFADMAKRRERRELLPYLTQTREGRR</sequence>
<protein>
    <submittedName>
        <fullName evidence="16">NADP-reducing hydrogenase subunit HndC</fullName>
        <ecNumber evidence="16">1.12.1.3</ecNumber>
    </submittedName>
</protein>
<dbReference type="GO" id="GO:0042773">
    <property type="term" value="P:ATP synthesis coupled electron transport"/>
    <property type="evidence" value="ECO:0007669"/>
    <property type="project" value="InterPro"/>
</dbReference>
<evidence type="ECO:0000256" key="10">
    <source>
        <dbReference type="ARBA" id="ARBA00023027"/>
    </source>
</evidence>
<gene>
    <name evidence="16" type="primary">hndD</name>
    <name evidence="16" type="ORF">Pan216_05630</name>
</gene>
<dbReference type="PANTHER" id="PTHR24960:SF84">
    <property type="entry name" value="HYDROGENASE SUBUNIT"/>
    <property type="match status" value="1"/>
</dbReference>
<evidence type="ECO:0000256" key="6">
    <source>
        <dbReference type="ARBA" id="ARBA00022723"/>
    </source>
</evidence>
<comment type="cofactor">
    <cofactor evidence="1">
        <name>[4Fe-4S] cluster</name>
        <dbReference type="ChEBI" id="CHEBI:49883"/>
    </cofactor>
</comment>
<keyword evidence="17" id="KW-1185">Reference proteome</keyword>
<dbReference type="SUPFAM" id="SSF54292">
    <property type="entry name" value="2Fe-2S ferredoxin-like"/>
    <property type="match status" value="1"/>
</dbReference>
<dbReference type="PROSITE" id="PS00641">
    <property type="entry name" value="COMPLEX1_75K_1"/>
    <property type="match status" value="1"/>
</dbReference>
<evidence type="ECO:0000256" key="7">
    <source>
        <dbReference type="ARBA" id="ARBA00022967"/>
    </source>
</evidence>
<dbReference type="FunFam" id="3.30.70.20:FF:000002">
    <property type="entry name" value="NADH-ubiquinone oxidoreductase 75 kDa subunit"/>
    <property type="match status" value="1"/>
</dbReference>
<accession>A0A518AYC4</accession>
<feature type="domain" description="4Fe-4S ferredoxin-type" evidence="14">
    <location>
        <begin position="147"/>
        <end position="178"/>
    </location>
</feature>
<dbReference type="EMBL" id="CP036279">
    <property type="protein sequence ID" value="QDU59731.1"/>
    <property type="molecule type" value="Genomic_DNA"/>
</dbReference>
<evidence type="ECO:0000259" key="13">
    <source>
        <dbReference type="PROSITE" id="PS51085"/>
    </source>
</evidence>
<dbReference type="InterPro" id="IPR054351">
    <property type="entry name" value="NADH_UbQ_OxRdtase_ferredoxin"/>
</dbReference>
<evidence type="ECO:0000313" key="17">
    <source>
        <dbReference type="Proteomes" id="UP000317093"/>
    </source>
</evidence>
<dbReference type="InterPro" id="IPR019574">
    <property type="entry name" value="NADH_UbQ_OxRdtase_Gsu_4Fe4S-bd"/>
</dbReference>
<name>A0A518AYC4_9BACT</name>
<dbReference type="InterPro" id="IPR016214">
    <property type="entry name" value="NAD-red_Hydgase_HoxS_gsu"/>
</dbReference>
<feature type="domain" description="2Fe-2S ferredoxin-type" evidence="13">
    <location>
        <begin position="10"/>
        <end position="88"/>
    </location>
</feature>
<dbReference type="InterPro" id="IPR036010">
    <property type="entry name" value="2Fe-2S_ferredoxin-like_sf"/>
</dbReference>
<evidence type="ECO:0000259" key="15">
    <source>
        <dbReference type="PROSITE" id="PS51839"/>
    </source>
</evidence>
<dbReference type="Pfam" id="PF13510">
    <property type="entry name" value="Fer2_4"/>
    <property type="match status" value="1"/>
</dbReference>
<evidence type="ECO:0000256" key="5">
    <source>
        <dbReference type="ARBA" id="ARBA00022714"/>
    </source>
</evidence>
<comment type="similarity">
    <text evidence="3">Belongs to the complex I 75 kDa subunit family.</text>
</comment>
<keyword evidence="4" id="KW-0004">4Fe-4S</keyword>
<dbReference type="GO" id="GO:0008137">
    <property type="term" value="F:NADH dehydrogenase (ubiquinone) activity"/>
    <property type="evidence" value="ECO:0007669"/>
    <property type="project" value="InterPro"/>
</dbReference>
<dbReference type="Gene3D" id="3.10.20.740">
    <property type="match status" value="1"/>
</dbReference>
<dbReference type="PROSITE" id="PS51379">
    <property type="entry name" value="4FE4S_FER_2"/>
    <property type="match status" value="2"/>
</dbReference>
<dbReference type="InterPro" id="IPR050157">
    <property type="entry name" value="PSI_iron-sulfur_center"/>
</dbReference>
<reference evidence="16 17" key="1">
    <citation type="submission" date="2019-02" db="EMBL/GenBank/DDBJ databases">
        <title>Deep-cultivation of Planctomycetes and their phenomic and genomic characterization uncovers novel biology.</title>
        <authorList>
            <person name="Wiegand S."/>
            <person name="Jogler M."/>
            <person name="Boedeker C."/>
            <person name="Pinto D."/>
            <person name="Vollmers J."/>
            <person name="Rivas-Marin E."/>
            <person name="Kohn T."/>
            <person name="Peeters S.H."/>
            <person name="Heuer A."/>
            <person name="Rast P."/>
            <person name="Oberbeckmann S."/>
            <person name="Bunk B."/>
            <person name="Jeske O."/>
            <person name="Meyerdierks A."/>
            <person name="Storesund J.E."/>
            <person name="Kallscheuer N."/>
            <person name="Luecker S."/>
            <person name="Lage O.M."/>
            <person name="Pohl T."/>
            <person name="Merkel B.J."/>
            <person name="Hornburger P."/>
            <person name="Mueller R.-W."/>
            <person name="Bruemmer F."/>
            <person name="Labrenz M."/>
            <person name="Spormann A.M."/>
            <person name="Op den Camp H."/>
            <person name="Overmann J."/>
            <person name="Amann R."/>
            <person name="Jetten M.S.M."/>
            <person name="Mascher T."/>
            <person name="Medema M.H."/>
            <person name="Devos D.P."/>
            <person name="Kaster A.-K."/>
            <person name="Ovreas L."/>
            <person name="Rohde M."/>
            <person name="Galperin M.Y."/>
            <person name="Jogler C."/>
        </authorList>
    </citation>
    <scope>NUCLEOTIDE SEQUENCE [LARGE SCALE GENOMIC DNA]</scope>
    <source>
        <strain evidence="16 17">Pan216</strain>
    </source>
</reference>
<keyword evidence="11" id="KW-0472">Membrane</keyword>
<keyword evidence="7" id="KW-1278">Translocase</keyword>
<dbReference type="PIRSF" id="PIRSF000309">
    <property type="entry name" value="NAD_red_hyd_HoxU"/>
    <property type="match status" value="1"/>
</dbReference>
<feature type="domain" description="4Fe-4S ferredoxin-type" evidence="14">
    <location>
        <begin position="191"/>
        <end position="220"/>
    </location>
</feature>
<dbReference type="EC" id="1.12.1.3" evidence="16"/>
<evidence type="ECO:0000256" key="12">
    <source>
        <dbReference type="ARBA" id="ARBA00034078"/>
    </source>
</evidence>
<keyword evidence="10" id="KW-0520">NAD</keyword>
<dbReference type="InterPro" id="IPR017900">
    <property type="entry name" value="4Fe4S_Fe_S_CS"/>
</dbReference>
<dbReference type="RefSeq" id="WP_145254463.1">
    <property type="nucleotide sequence ID" value="NZ_CP036279.1"/>
</dbReference>
<proteinExistence type="inferred from homology"/>
<dbReference type="AlphaFoldDB" id="A0A518AYC4"/>
<dbReference type="PROSITE" id="PS00198">
    <property type="entry name" value="4FE4S_FER_1"/>
    <property type="match status" value="1"/>
</dbReference>
<dbReference type="InterPro" id="IPR001041">
    <property type="entry name" value="2Fe-2S_ferredoxin-type"/>
</dbReference>
<dbReference type="GO" id="GO:0051537">
    <property type="term" value="F:2 iron, 2 sulfur cluster binding"/>
    <property type="evidence" value="ECO:0007669"/>
    <property type="project" value="UniProtKB-KW"/>
</dbReference>
<dbReference type="PROSITE" id="PS51085">
    <property type="entry name" value="2FE2S_FER_2"/>
    <property type="match status" value="1"/>
</dbReference>
<dbReference type="SMART" id="SM00929">
    <property type="entry name" value="NADH-G_4Fe-4S_3"/>
    <property type="match status" value="1"/>
</dbReference>
<dbReference type="CDD" id="cd00207">
    <property type="entry name" value="fer2"/>
    <property type="match status" value="1"/>
</dbReference>
<dbReference type="GO" id="GO:0046872">
    <property type="term" value="F:metal ion binding"/>
    <property type="evidence" value="ECO:0007669"/>
    <property type="project" value="UniProtKB-KW"/>
</dbReference>
<evidence type="ECO:0000256" key="9">
    <source>
        <dbReference type="ARBA" id="ARBA00023014"/>
    </source>
</evidence>
<keyword evidence="9" id="KW-0411">Iron-sulfur</keyword>
<dbReference type="PROSITE" id="PS51839">
    <property type="entry name" value="4FE4S_HC3"/>
    <property type="match status" value="1"/>
</dbReference>
<comment type="cofactor">
    <cofactor evidence="12">
        <name>[2Fe-2S] cluster</name>
        <dbReference type="ChEBI" id="CHEBI:190135"/>
    </cofactor>
</comment>
<evidence type="ECO:0000256" key="1">
    <source>
        <dbReference type="ARBA" id="ARBA00001966"/>
    </source>
</evidence>
<dbReference type="NCBIfam" id="NF005745">
    <property type="entry name" value="PRK07569.1"/>
    <property type="match status" value="1"/>
</dbReference>
<dbReference type="GO" id="GO:0050583">
    <property type="term" value="F:hydrogen dehydrogenase (NADP+) activity"/>
    <property type="evidence" value="ECO:0007669"/>
    <property type="project" value="UniProtKB-EC"/>
</dbReference>
<keyword evidence="16" id="KW-0560">Oxidoreductase</keyword>
<evidence type="ECO:0000256" key="8">
    <source>
        <dbReference type="ARBA" id="ARBA00023004"/>
    </source>
</evidence>
<keyword evidence="6" id="KW-0479">Metal-binding</keyword>
<dbReference type="Gene3D" id="3.30.70.20">
    <property type="match status" value="1"/>
</dbReference>
<evidence type="ECO:0000256" key="3">
    <source>
        <dbReference type="ARBA" id="ARBA00005404"/>
    </source>
</evidence>
<evidence type="ECO:0000313" key="16">
    <source>
        <dbReference type="EMBL" id="QDU59731.1"/>
    </source>
</evidence>
<dbReference type="InterPro" id="IPR000283">
    <property type="entry name" value="NADH_UbQ_OxRdtase_75kDa_su_CS"/>
</dbReference>
<dbReference type="Pfam" id="PF22117">
    <property type="entry name" value="Fer4_Nqo3"/>
    <property type="match status" value="1"/>
</dbReference>
<feature type="domain" description="4Fe-4S His(Cys)3-ligated-type" evidence="15">
    <location>
        <begin position="88"/>
        <end position="127"/>
    </location>
</feature>
<dbReference type="PANTHER" id="PTHR24960">
    <property type="entry name" value="PHOTOSYSTEM I IRON-SULFUR CENTER-RELATED"/>
    <property type="match status" value="1"/>
</dbReference>
<dbReference type="OrthoDB" id="9803192at2"/>
<evidence type="ECO:0000259" key="14">
    <source>
        <dbReference type="PROSITE" id="PS51379"/>
    </source>
</evidence>
<dbReference type="InterPro" id="IPR017896">
    <property type="entry name" value="4Fe4S_Fe-S-bd"/>
</dbReference>
<dbReference type="GO" id="GO:0051539">
    <property type="term" value="F:4 iron, 4 sulfur cluster binding"/>
    <property type="evidence" value="ECO:0007669"/>
    <property type="project" value="UniProtKB-KW"/>
</dbReference>
<dbReference type="SUPFAM" id="SSF54862">
    <property type="entry name" value="4Fe-4S ferredoxins"/>
    <property type="match status" value="1"/>
</dbReference>
<organism evidence="16 17">
    <name type="scientific">Kolteria novifilia</name>
    <dbReference type="NCBI Taxonomy" id="2527975"/>
    <lineage>
        <taxon>Bacteria</taxon>
        <taxon>Pseudomonadati</taxon>
        <taxon>Planctomycetota</taxon>
        <taxon>Planctomycetia</taxon>
        <taxon>Kolteriales</taxon>
        <taxon>Kolteriaceae</taxon>
        <taxon>Kolteria</taxon>
    </lineage>
</organism>
<dbReference type="Proteomes" id="UP000317093">
    <property type="component" value="Chromosome"/>
</dbReference>
<dbReference type="FunFam" id="3.10.20.740:FF:000004">
    <property type="entry name" value="NADH-quinone oxidoreductase"/>
    <property type="match status" value="1"/>
</dbReference>
<evidence type="ECO:0000256" key="2">
    <source>
        <dbReference type="ARBA" id="ARBA00004370"/>
    </source>
</evidence>
<dbReference type="KEGG" id="knv:Pan216_05630"/>
<comment type="subcellular location">
    <subcellularLocation>
        <location evidence="2">Membrane</location>
    </subcellularLocation>
</comment>
<evidence type="ECO:0000256" key="4">
    <source>
        <dbReference type="ARBA" id="ARBA00022485"/>
    </source>
</evidence>
<evidence type="ECO:0000256" key="11">
    <source>
        <dbReference type="ARBA" id="ARBA00023136"/>
    </source>
</evidence>
<dbReference type="Pfam" id="PF10588">
    <property type="entry name" value="NADH-G_4Fe-4S_3"/>
    <property type="match status" value="1"/>
</dbReference>